<name>A0AAW0JWJ8_MYOGA</name>
<comment type="caution">
    <text evidence="6">The sequence shown here is derived from an EMBL/GenBank/DDBJ whole genome shotgun (WGS) entry which is preliminary data.</text>
</comment>
<keyword evidence="7" id="KW-1185">Reference proteome</keyword>
<keyword evidence="4" id="KW-0964">Secreted</keyword>
<dbReference type="InterPro" id="IPR033899">
    <property type="entry name" value="CXC_Chemokine_domain"/>
</dbReference>
<dbReference type="GO" id="GO:0008009">
    <property type="term" value="F:chemokine activity"/>
    <property type="evidence" value="ECO:0007669"/>
    <property type="project" value="InterPro"/>
</dbReference>
<dbReference type="InterPro" id="IPR001089">
    <property type="entry name" value="Chemokine_CXC"/>
</dbReference>
<reference evidence="6 7" key="1">
    <citation type="journal article" date="2023" name="bioRxiv">
        <title>Conserved and derived expression patterns and positive selection on dental genes reveal complex evolutionary context of ever-growing rodent molars.</title>
        <authorList>
            <person name="Calamari Z.T."/>
            <person name="Song A."/>
            <person name="Cohen E."/>
            <person name="Akter M."/>
            <person name="Roy R.D."/>
            <person name="Hallikas O."/>
            <person name="Christensen M.M."/>
            <person name="Li P."/>
            <person name="Marangoni P."/>
            <person name="Jernvall J."/>
            <person name="Klein O.D."/>
        </authorList>
    </citation>
    <scope>NUCLEOTIDE SEQUENCE [LARGE SCALE GENOMIC DNA]</scope>
    <source>
        <strain evidence="6">V071</strain>
    </source>
</reference>
<comment type="subcellular location">
    <subcellularLocation>
        <location evidence="4">Secreted</location>
    </subcellularLocation>
</comment>
<dbReference type="InterPro" id="IPR001811">
    <property type="entry name" value="Chemokine_IL8-like_dom"/>
</dbReference>
<dbReference type="PROSITE" id="PS00471">
    <property type="entry name" value="SMALL_CYTOKINES_CXC"/>
    <property type="match status" value="1"/>
</dbReference>
<dbReference type="SUPFAM" id="SSF54117">
    <property type="entry name" value="Interleukin 8-like chemokines"/>
    <property type="match status" value="1"/>
</dbReference>
<dbReference type="InterPro" id="IPR036048">
    <property type="entry name" value="Interleukin_8-like_sf"/>
</dbReference>
<evidence type="ECO:0000259" key="5">
    <source>
        <dbReference type="SMART" id="SM00199"/>
    </source>
</evidence>
<sequence length="140" mass="14971">MHQTKAPVERIKAKAEAAGAGVNMKGMAIAFAVLICAAAVQGFSMFRAGRCLCIDPGVKAIKMADIEKVSIIYPSRGCAKVEVIVTLKANKGKRCLNPKSKQARIIQQVGYQTSKPECDLIHESSGPQKAGNCRKTPLQS</sequence>
<gene>
    <name evidence="6" type="ORF">U0070_018466</name>
</gene>
<dbReference type="AlphaFoldDB" id="A0AAW0JWJ8"/>
<protein>
    <recommendedName>
        <fullName evidence="4">C-X-C motif chemokine</fullName>
    </recommendedName>
</protein>
<dbReference type="Pfam" id="PF00048">
    <property type="entry name" value="IL8"/>
    <property type="match status" value="1"/>
</dbReference>
<evidence type="ECO:0000256" key="4">
    <source>
        <dbReference type="RuleBase" id="RU361149"/>
    </source>
</evidence>
<dbReference type="GO" id="GO:0005615">
    <property type="term" value="C:extracellular space"/>
    <property type="evidence" value="ECO:0007669"/>
    <property type="project" value="UniProtKB-UniRule"/>
</dbReference>
<keyword evidence="2 4" id="KW-0202">Cytokine</keyword>
<feature type="domain" description="Chemokine interleukin-8-like" evidence="5">
    <location>
        <begin position="48"/>
        <end position="109"/>
    </location>
</feature>
<organism evidence="6 7">
    <name type="scientific">Myodes glareolus</name>
    <name type="common">Bank vole</name>
    <name type="synonym">Clethrionomys glareolus</name>
    <dbReference type="NCBI Taxonomy" id="447135"/>
    <lineage>
        <taxon>Eukaryota</taxon>
        <taxon>Metazoa</taxon>
        <taxon>Chordata</taxon>
        <taxon>Craniata</taxon>
        <taxon>Vertebrata</taxon>
        <taxon>Euteleostomi</taxon>
        <taxon>Mammalia</taxon>
        <taxon>Eutheria</taxon>
        <taxon>Euarchontoglires</taxon>
        <taxon>Glires</taxon>
        <taxon>Rodentia</taxon>
        <taxon>Myomorpha</taxon>
        <taxon>Muroidea</taxon>
        <taxon>Cricetidae</taxon>
        <taxon>Arvicolinae</taxon>
        <taxon>Myodes</taxon>
    </lineage>
</organism>
<dbReference type="CDD" id="cd00273">
    <property type="entry name" value="Chemokine_CXC"/>
    <property type="match status" value="1"/>
</dbReference>
<dbReference type="GO" id="GO:0006952">
    <property type="term" value="P:defense response"/>
    <property type="evidence" value="ECO:0007669"/>
    <property type="project" value="InterPro"/>
</dbReference>
<dbReference type="PRINTS" id="PR00437">
    <property type="entry name" value="SMALLCYTKCXC"/>
</dbReference>
<evidence type="ECO:0000256" key="3">
    <source>
        <dbReference type="ARBA" id="ARBA00023157"/>
    </source>
</evidence>
<dbReference type="EMBL" id="JBBHLL010000016">
    <property type="protein sequence ID" value="KAK7830922.1"/>
    <property type="molecule type" value="Genomic_DNA"/>
</dbReference>
<accession>A0AAW0JWJ8</accession>
<evidence type="ECO:0000256" key="2">
    <source>
        <dbReference type="ARBA" id="ARBA00022514"/>
    </source>
</evidence>
<proteinExistence type="inferred from homology"/>
<dbReference type="GO" id="GO:0006955">
    <property type="term" value="P:immune response"/>
    <property type="evidence" value="ECO:0007669"/>
    <property type="project" value="InterPro"/>
</dbReference>
<keyword evidence="4" id="KW-0145">Chemotaxis</keyword>
<keyword evidence="3" id="KW-1015">Disulfide bond</keyword>
<evidence type="ECO:0000313" key="6">
    <source>
        <dbReference type="EMBL" id="KAK7830922.1"/>
    </source>
</evidence>
<dbReference type="InterPro" id="IPR018048">
    <property type="entry name" value="Chemokine_CXC_CS"/>
</dbReference>
<dbReference type="Gene3D" id="2.40.50.40">
    <property type="match status" value="1"/>
</dbReference>
<dbReference type="SMART" id="SM00199">
    <property type="entry name" value="SCY"/>
    <property type="match status" value="1"/>
</dbReference>
<dbReference type="Proteomes" id="UP001488838">
    <property type="component" value="Unassembled WGS sequence"/>
</dbReference>
<comment type="similarity">
    <text evidence="1 4">Belongs to the intercrine alpha (chemokine CxC) family.</text>
</comment>
<evidence type="ECO:0000256" key="1">
    <source>
        <dbReference type="ARBA" id="ARBA00010665"/>
    </source>
</evidence>
<evidence type="ECO:0000313" key="7">
    <source>
        <dbReference type="Proteomes" id="UP001488838"/>
    </source>
</evidence>